<dbReference type="AlphaFoldDB" id="A0A1Y2ADN6"/>
<dbReference type="InParanoid" id="A0A1Y2ADN6"/>
<feature type="chain" id="PRO_5012756494" evidence="3">
    <location>
        <begin position="24"/>
        <end position="488"/>
    </location>
</feature>
<feature type="region of interest" description="Disordered" evidence="1">
    <location>
        <begin position="392"/>
        <end position="488"/>
    </location>
</feature>
<feature type="transmembrane region" description="Helical" evidence="2">
    <location>
        <begin position="279"/>
        <end position="302"/>
    </location>
</feature>
<name>A0A1Y2ADN6_9TREE</name>
<feature type="compositionally biased region" description="Basic and acidic residues" evidence="1">
    <location>
        <begin position="350"/>
        <end position="360"/>
    </location>
</feature>
<feature type="compositionally biased region" description="Basic and acidic residues" evidence="1">
    <location>
        <begin position="445"/>
        <end position="458"/>
    </location>
</feature>
<feature type="compositionally biased region" description="Basic and acidic residues" evidence="1">
    <location>
        <begin position="323"/>
        <end position="336"/>
    </location>
</feature>
<feature type="compositionally biased region" description="Polar residues" evidence="1">
    <location>
        <begin position="361"/>
        <end position="376"/>
    </location>
</feature>
<organism evidence="4 5">
    <name type="scientific">Naematelia encephala</name>
    <dbReference type="NCBI Taxonomy" id="71784"/>
    <lineage>
        <taxon>Eukaryota</taxon>
        <taxon>Fungi</taxon>
        <taxon>Dikarya</taxon>
        <taxon>Basidiomycota</taxon>
        <taxon>Agaricomycotina</taxon>
        <taxon>Tremellomycetes</taxon>
        <taxon>Tremellales</taxon>
        <taxon>Naemateliaceae</taxon>
        <taxon>Naematelia</taxon>
    </lineage>
</organism>
<evidence type="ECO:0000256" key="3">
    <source>
        <dbReference type="SAM" id="SignalP"/>
    </source>
</evidence>
<feature type="compositionally biased region" description="Low complexity" evidence="1">
    <location>
        <begin position="408"/>
        <end position="435"/>
    </location>
</feature>
<feature type="signal peptide" evidence="3">
    <location>
        <begin position="1"/>
        <end position="23"/>
    </location>
</feature>
<keyword evidence="2" id="KW-0812">Transmembrane</keyword>
<keyword evidence="2" id="KW-0472">Membrane</keyword>
<keyword evidence="3" id="KW-0732">Signal</keyword>
<protein>
    <submittedName>
        <fullName evidence="4">Uncharacterized protein</fullName>
    </submittedName>
</protein>
<reference evidence="4 5" key="1">
    <citation type="submission" date="2016-07" db="EMBL/GenBank/DDBJ databases">
        <title>Pervasive Adenine N6-methylation of Active Genes in Fungi.</title>
        <authorList>
            <consortium name="DOE Joint Genome Institute"/>
            <person name="Mondo S.J."/>
            <person name="Dannebaum R.O."/>
            <person name="Kuo R.C."/>
            <person name="Labutti K."/>
            <person name="Haridas S."/>
            <person name="Kuo A."/>
            <person name="Salamov A."/>
            <person name="Ahrendt S.R."/>
            <person name="Lipzen A."/>
            <person name="Sullivan W."/>
            <person name="Andreopoulos W.B."/>
            <person name="Clum A."/>
            <person name="Lindquist E."/>
            <person name="Daum C."/>
            <person name="Ramamoorthy G.K."/>
            <person name="Gryganskyi A."/>
            <person name="Culley D."/>
            <person name="Magnuson J.K."/>
            <person name="James T.Y."/>
            <person name="O'Malley M.A."/>
            <person name="Stajich J.E."/>
            <person name="Spatafora J.W."/>
            <person name="Visel A."/>
            <person name="Grigoriev I.V."/>
        </authorList>
    </citation>
    <scope>NUCLEOTIDE SEQUENCE [LARGE SCALE GENOMIC DNA]</scope>
    <source>
        <strain evidence="4 5">68-887.2</strain>
    </source>
</reference>
<accession>A0A1Y2ADN6</accession>
<proteinExistence type="predicted"/>
<feature type="compositionally biased region" description="Basic and acidic residues" evidence="1">
    <location>
        <begin position="478"/>
        <end position="488"/>
    </location>
</feature>
<keyword evidence="2" id="KW-1133">Transmembrane helix</keyword>
<evidence type="ECO:0000256" key="1">
    <source>
        <dbReference type="SAM" id="MobiDB-lite"/>
    </source>
</evidence>
<dbReference type="Proteomes" id="UP000193986">
    <property type="component" value="Unassembled WGS sequence"/>
</dbReference>
<keyword evidence="5" id="KW-1185">Reference proteome</keyword>
<dbReference type="OrthoDB" id="2563735at2759"/>
<sequence length="488" mass="51401">MRLSDLASNLAIAVLCSAMTASAASLRQFTWPLSVAQCEVVPVVLLGGTPPFKFYLTPLNGQNMAFELLPPDANSSDAAQYNLQMQFAAGTYYTAWMSDADGIGGGGVTTVSQVAPSNDSSCLGTAQFNLTQNMFAFNLTGALQPCTDPSTGDGMRIEWNGAQEDAPYNMTVIPCDQSYVPFEVPLNYTPSGLAAADWRVNMTSGSRFTVMMNNKFGRGRGGVANVYEVQNASSTTNCASQTRNTDAISWPSSLTAQTLPAATVFIDTGNESNSIGSGAVAGIAVGSALGVALAGLAIFYVFRKRKQSNEDLGQKVNRGGRVDMLDVEKDQDDTPRVDPFMYQGIPLVPTDHDHDHDRQLDSTANSDETPSSSTPFLSASAADLKAQTIELSSRHSTATPSARGYTDLLIPGSSSSGGPSSSPLSPSSKGVLSPSRGTEEQEPAFVRHTDGGSVHEVEGIEPSGGVVDLPPMYSDVPSRSKNEGGDEL</sequence>
<dbReference type="EMBL" id="MCFC01000131">
    <property type="protein sequence ID" value="ORY20574.1"/>
    <property type="molecule type" value="Genomic_DNA"/>
</dbReference>
<comment type="caution">
    <text evidence="4">The sequence shown here is derived from an EMBL/GenBank/DDBJ whole genome shotgun (WGS) entry which is preliminary data.</text>
</comment>
<gene>
    <name evidence="4" type="ORF">BCR39DRAFT_83261</name>
</gene>
<evidence type="ECO:0000256" key="2">
    <source>
        <dbReference type="SAM" id="Phobius"/>
    </source>
</evidence>
<evidence type="ECO:0000313" key="4">
    <source>
        <dbReference type="EMBL" id="ORY20574.1"/>
    </source>
</evidence>
<feature type="region of interest" description="Disordered" evidence="1">
    <location>
        <begin position="323"/>
        <end position="376"/>
    </location>
</feature>
<evidence type="ECO:0000313" key="5">
    <source>
        <dbReference type="Proteomes" id="UP000193986"/>
    </source>
</evidence>